<dbReference type="EMBL" id="SRSC01000001">
    <property type="protein sequence ID" value="TGU75107.1"/>
    <property type="molecule type" value="Genomic_DNA"/>
</dbReference>
<gene>
    <name evidence="1" type="ORF">E4633_06545</name>
</gene>
<dbReference type="AlphaFoldDB" id="A0A4S1CMR8"/>
<protein>
    <submittedName>
        <fullName evidence="1">HK97 gp10 family phage protein</fullName>
    </submittedName>
</protein>
<evidence type="ECO:0000313" key="1">
    <source>
        <dbReference type="EMBL" id="TGU75107.1"/>
    </source>
</evidence>
<evidence type="ECO:0000313" key="2">
    <source>
        <dbReference type="Proteomes" id="UP000306416"/>
    </source>
</evidence>
<keyword evidence="2" id="KW-1185">Reference proteome</keyword>
<dbReference type="RefSeq" id="WP_135869417.1">
    <property type="nucleotide sequence ID" value="NZ_SRSC01000001.1"/>
</dbReference>
<accession>A0A4S1CMR8</accession>
<name>A0A4S1CMR8_9BACT</name>
<dbReference type="Proteomes" id="UP000306416">
    <property type="component" value="Unassembled WGS sequence"/>
</dbReference>
<organism evidence="1 2">
    <name type="scientific">Geomonas terrae</name>
    <dbReference type="NCBI Taxonomy" id="2562681"/>
    <lineage>
        <taxon>Bacteria</taxon>
        <taxon>Pseudomonadati</taxon>
        <taxon>Thermodesulfobacteriota</taxon>
        <taxon>Desulfuromonadia</taxon>
        <taxon>Geobacterales</taxon>
        <taxon>Geobacteraceae</taxon>
        <taxon>Geomonas</taxon>
    </lineage>
</organism>
<comment type="caution">
    <text evidence="1">The sequence shown here is derived from an EMBL/GenBank/DDBJ whole genome shotgun (WGS) entry which is preliminary data.</text>
</comment>
<sequence length="132" mass="14250">MGFADDISKWTQKAKGQMEVAIRATAFEAFKRVILRSPVDTGRFRANWGVSVGSPWLGNVAYVDPSGQTAMGEAAKGVDSWNCQGSIFLCNSTEYGQKLEYGSSKQAPQGMVRVTAAEFEGFAAEVAVRSTK</sequence>
<reference evidence="1 2" key="1">
    <citation type="submission" date="2019-04" db="EMBL/GenBank/DDBJ databases">
        <title>Geobacter oryzae sp. nov., ferric-reducing bacteria isolated from paddy soil.</title>
        <authorList>
            <person name="Xu Z."/>
            <person name="Masuda Y."/>
            <person name="Itoh H."/>
            <person name="Senoo K."/>
        </authorList>
    </citation>
    <scope>NUCLEOTIDE SEQUENCE [LARGE SCALE GENOMIC DNA]</scope>
    <source>
        <strain evidence="1 2">Red111</strain>
    </source>
</reference>
<proteinExistence type="predicted"/>